<dbReference type="AlphaFoldDB" id="A0A2R6A786"/>
<comment type="caution">
    <text evidence="2">The sequence shown here is derived from an EMBL/GenBank/DDBJ whole genome shotgun (WGS) entry which is preliminary data.</text>
</comment>
<dbReference type="EMBL" id="NEXC01000088">
    <property type="protein sequence ID" value="PSN82250.1"/>
    <property type="molecule type" value="Genomic_DNA"/>
</dbReference>
<keyword evidence="1" id="KW-0812">Transmembrane</keyword>
<evidence type="ECO:0000313" key="2">
    <source>
        <dbReference type="EMBL" id="PSN82250.1"/>
    </source>
</evidence>
<proteinExistence type="predicted"/>
<evidence type="ECO:0000256" key="1">
    <source>
        <dbReference type="SAM" id="Phobius"/>
    </source>
</evidence>
<sequence>MERQTAVSVVLITVGVVIIVLAAFFAFSEFVTLSSSSKTTSDLNASVSWLVYALSQVLFLAVAVWGGSVLLAKGLEVLR</sequence>
<reference evidence="2 3" key="1">
    <citation type="submission" date="2017-04" db="EMBL/GenBank/DDBJ databases">
        <title>Novel microbial lineages endemic to geothermal iron-oxide mats fill important gaps in the evolutionary history of Archaea.</title>
        <authorList>
            <person name="Jay Z.J."/>
            <person name="Beam J.P."/>
            <person name="Dlakic M."/>
            <person name="Rusch D.B."/>
            <person name="Kozubal M.A."/>
            <person name="Inskeep W.P."/>
        </authorList>
    </citation>
    <scope>NUCLEOTIDE SEQUENCE [LARGE SCALE GENOMIC DNA]</scope>
    <source>
        <strain evidence="2">OSP_D</strain>
    </source>
</reference>
<protein>
    <submittedName>
        <fullName evidence="2">Uncharacterized protein</fullName>
    </submittedName>
</protein>
<keyword evidence="1" id="KW-1133">Transmembrane helix</keyword>
<keyword evidence="1" id="KW-0472">Membrane</keyword>
<organism evidence="2 3">
    <name type="scientific">Candidatus Marsarchaeota G1 archaeon OSP_D</name>
    <dbReference type="NCBI Taxonomy" id="1978155"/>
    <lineage>
        <taxon>Archaea</taxon>
        <taxon>Candidatus Marsarchaeota</taxon>
        <taxon>Candidatus Marsarchaeota group 1</taxon>
    </lineage>
</organism>
<feature type="transmembrane region" description="Helical" evidence="1">
    <location>
        <begin position="47"/>
        <end position="72"/>
    </location>
</feature>
<gene>
    <name evidence="2" type="ORF">B9Q01_08595</name>
</gene>
<name>A0A2R6A786_9ARCH</name>
<feature type="transmembrane region" description="Helical" evidence="1">
    <location>
        <begin position="7"/>
        <end position="27"/>
    </location>
</feature>
<evidence type="ECO:0000313" key="3">
    <source>
        <dbReference type="Proteomes" id="UP000240880"/>
    </source>
</evidence>
<dbReference type="Proteomes" id="UP000240880">
    <property type="component" value="Unassembled WGS sequence"/>
</dbReference>
<accession>A0A2R6A786</accession>